<evidence type="ECO:0000313" key="3">
    <source>
        <dbReference type="Proteomes" id="UP000318509"/>
    </source>
</evidence>
<dbReference type="EMBL" id="VBAK01000113">
    <property type="protein sequence ID" value="TMI90347.1"/>
    <property type="molecule type" value="Genomic_DNA"/>
</dbReference>
<reference evidence="2 3" key="1">
    <citation type="journal article" date="2019" name="Nat. Microbiol.">
        <title>Mediterranean grassland soil C-N compound turnover is dependent on rainfall and depth, and is mediated by genomically divergent microorganisms.</title>
        <authorList>
            <person name="Diamond S."/>
            <person name="Andeer P.F."/>
            <person name="Li Z."/>
            <person name="Crits-Christoph A."/>
            <person name="Burstein D."/>
            <person name="Anantharaman K."/>
            <person name="Lane K.R."/>
            <person name="Thomas B.C."/>
            <person name="Pan C."/>
            <person name="Northen T.R."/>
            <person name="Banfield J.F."/>
        </authorList>
    </citation>
    <scope>NUCLEOTIDE SEQUENCE [LARGE SCALE GENOMIC DNA]</scope>
    <source>
        <strain evidence="2">NP_3</strain>
    </source>
</reference>
<dbReference type="PIRSF" id="PIRSF020634">
    <property type="entry name" value="TerY_vWA"/>
    <property type="match status" value="1"/>
</dbReference>
<feature type="domain" description="VWFA" evidence="1">
    <location>
        <begin position="22"/>
        <end position="181"/>
    </location>
</feature>
<dbReference type="SMART" id="SM00327">
    <property type="entry name" value="VWA"/>
    <property type="match status" value="1"/>
</dbReference>
<dbReference type="AlphaFoldDB" id="A0A537K3K1"/>
<dbReference type="SUPFAM" id="SSF53300">
    <property type="entry name" value="vWA-like"/>
    <property type="match status" value="1"/>
</dbReference>
<dbReference type="Pfam" id="PF00092">
    <property type="entry name" value="VWA"/>
    <property type="match status" value="1"/>
</dbReference>
<dbReference type="Proteomes" id="UP000318509">
    <property type="component" value="Unassembled WGS sequence"/>
</dbReference>
<dbReference type="PROSITE" id="PS50234">
    <property type="entry name" value="VWFA"/>
    <property type="match status" value="1"/>
</dbReference>
<dbReference type="InterPro" id="IPR011392">
    <property type="entry name" value="Tellurite-R_TerY"/>
</dbReference>
<accession>A0A537K3K1</accession>
<evidence type="ECO:0000259" key="1">
    <source>
        <dbReference type="PROSITE" id="PS50234"/>
    </source>
</evidence>
<sequence>MDMARLEEAAVEFAENPEPRCACLLLLDTSSSMQGEPIQALNAGLRTLKDALSRDPVASRRVEVAIVTFDNRVIVAQDFVTIDKFEPPTLQAQGQTFMGTAILQALDMVHERKAVYRQNGVSYFRSWVFMITDGEPQGEPDEIIDKAVRRISSEDNDETKRLFFYAVGVEGANMERLKTIAVRPPYRLAGLQFGELFRWASASMGKGGQVALPSAMKPA</sequence>
<proteinExistence type="predicted"/>
<name>A0A537K3K1_9BACT</name>
<organism evidence="2 3">
    <name type="scientific">Candidatus Segetimicrobium genomatis</name>
    <dbReference type="NCBI Taxonomy" id="2569760"/>
    <lineage>
        <taxon>Bacteria</taxon>
        <taxon>Bacillati</taxon>
        <taxon>Candidatus Sysuimicrobiota</taxon>
        <taxon>Candidatus Sysuimicrobiia</taxon>
        <taxon>Candidatus Sysuimicrobiales</taxon>
        <taxon>Candidatus Segetimicrobiaceae</taxon>
        <taxon>Candidatus Segetimicrobium</taxon>
    </lineage>
</organism>
<dbReference type="InterPro" id="IPR002035">
    <property type="entry name" value="VWF_A"/>
</dbReference>
<protein>
    <submittedName>
        <fullName evidence="2">VWA domain-containing protein</fullName>
    </submittedName>
</protein>
<evidence type="ECO:0000313" key="2">
    <source>
        <dbReference type="EMBL" id="TMI90347.1"/>
    </source>
</evidence>
<dbReference type="InterPro" id="IPR036465">
    <property type="entry name" value="vWFA_dom_sf"/>
</dbReference>
<dbReference type="Gene3D" id="3.40.50.410">
    <property type="entry name" value="von Willebrand factor, type A domain"/>
    <property type="match status" value="1"/>
</dbReference>
<comment type="caution">
    <text evidence="2">The sequence shown here is derived from an EMBL/GenBank/DDBJ whole genome shotgun (WGS) entry which is preliminary data.</text>
</comment>
<gene>
    <name evidence="2" type="ORF">E6H00_06885</name>
</gene>